<dbReference type="AlphaFoldDB" id="A0A2S7I661"/>
<dbReference type="PROSITE" id="PS51257">
    <property type="entry name" value="PROKAR_LIPOPROTEIN"/>
    <property type="match status" value="1"/>
</dbReference>
<evidence type="ECO:0008006" key="3">
    <source>
        <dbReference type="Google" id="ProtNLM"/>
    </source>
</evidence>
<organism evidence="1 2">
    <name type="scientific">Cloacibacterium normanense</name>
    <dbReference type="NCBI Taxonomy" id="237258"/>
    <lineage>
        <taxon>Bacteria</taxon>
        <taxon>Pseudomonadati</taxon>
        <taxon>Bacteroidota</taxon>
        <taxon>Flavobacteriia</taxon>
        <taxon>Flavobacteriales</taxon>
        <taxon>Weeksellaceae</taxon>
    </lineage>
</organism>
<dbReference type="EMBL" id="PTPZ01000002">
    <property type="protein sequence ID" value="PPZ92015.1"/>
    <property type="molecule type" value="Genomic_DNA"/>
</dbReference>
<proteinExistence type="predicted"/>
<reference evidence="1 2" key="1">
    <citation type="submission" date="2018-02" db="EMBL/GenBank/DDBJ databases">
        <title>Draft genome sequence of bacterial isolates from marine environment.</title>
        <authorList>
            <person name="Singh S.K."/>
            <person name="Hill R."/>
            <person name="Major S."/>
            <person name="Cai H."/>
            <person name="Li Y."/>
        </authorList>
    </citation>
    <scope>NUCLEOTIDE SEQUENCE [LARGE SCALE GENOMIC DNA]</scope>
    <source>
        <strain evidence="1 2">IMET F</strain>
    </source>
</reference>
<sequence>MKFSRLIILGILIFLSSCRGEDESDLQKIDQVLNIYIKNSAGKDLLNTNIPGGFTAVRAQDLNADRALQEITGISVKKDQDTIAYVDYATGAVRILKDSISPSQKTYQSDFYINLSKIVNKETVTDVDTLKVEYNWSPNLFQVSKVWYNNKLSFSNVEGQPNIIHIVK</sequence>
<name>A0A2S7I661_9FLAO</name>
<accession>A0A2S7I661</accession>
<dbReference type="Proteomes" id="UP000238565">
    <property type="component" value="Unassembled WGS sequence"/>
</dbReference>
<evidence type="ECO:0000313" key="2">
    <source>
        <dbReference type="Proteomes" id="UP000238565"/>
    </source>
</evidence>
<comment type="caution">
    <text evidence="1">The sequence shown here is derived from an EMBL/GenBank/DDBJ whole genome shotgun (WGS) entry which is preliminary data.</text>
</comment>
<protein>
    <recommendedName>
        <fullName evidence="3">Lipoprotein</fullName>
    </recommendedName>
</protein>
<dbReference type="RefSeq" id="WP_104792852.1">
    <property type="nucleotide sequence ID" value="NZ_PTPZ01000002.1"/>
</dbReference>
<evidence type="ECO:0000313" key="1">
    <source>
        <dbReference type="EMBL" id="PPZ92015.1"/>
    </source>
</evidence>
<gene>
    <name evidence="1" type="ORF">C3729_03270</name>
</gene>